<dbReference type="Proteomes" id="UP001169862">
    <property type="component" value="Unassembled WGS sequence"/>
</dbReference>
<dbReference type="Pfam" id="PF00484">
    <property type="entry name" value="Pro_CA"/>
    <property type="match status" value="1"/>
</dbReference>
<evidence type="ECO:0000256" key="4">
    <source>
        <dbReference type="ARBA" id="ARBA00022833"/>
    </source>
</evidence>
<dbReference type="PROSITE" id="PS00705">
    <property type="entry name" value="PROK_CO2_ANHYDRASE_2"/>
    <property type="match status" value="1"/>
</dbReference>
<dbReference type="GO" id="GO:0008270">
    <property type="term" value="F:zinc ion binding"/>
    <property type="evidence" value="ECO:0007669"/>
    <property type="project" value="UniProtKB-UniRule"/>
</dbReference>
<comment type="cofactor">
    <cofactor evidence="7">
        <name>Zn(2+)</name>
        <dbReference type="ChEBI" id="CHEBI:29105"/>
    </cofactor>
    <text evidence="7">Binds 1 zinc ion per subunit.</text>
</comment>
<comment type="caution">
    <text evidence="9">The sequence shown here is derived from an EMBL/GenBank/DDBJ whole genome shotgun (WGS) entry which is preliminary data.</text>
</comment>
<dbReference type="CDD" id="cd00884">
    <property type="entry name" value="beta_CA_cladeB"/>
    <property type="match status" value="1"/>
</dbReference>
<evidence type="ECO:0000313" key="9">
    <source>
        <dbReference type="EMBL" id="MDO6455216.1"/>
    </source>
</evidence>
<evidence type="ECO:0000256" key="3">
    <source>
        <dbReference type="ARBA" id="ARBA00022723"/>
    </source>
</evidence>
<name>A0AAW7XLG5_9GAMM</name>
<organism evidence="9 11">
    <name type="scientific">Neptunomonas phycophila</name>
    <dbReference type="NCBI Taxonomy" id="1572645"/>
    <lineage>
        <taxon>Bacteria</taxon>
        <taxon>Pseudomonadati</taxon>
        <taxon>Pseudomonadota</taxon>
        <taxon>Gammaproteobacteria</taxon>
        <taxon>Oceanospirillales</taxon>
        <taxon>Oceanospirillaceae</taxon>
        <taxon>Neptunomonas</taxon>
    </lineage>
</organism>
<dbReference type="InterPro" id="IPR045066">
    <property type="entry name" value="Beta_CA_cladeB"/>
</dbReference>
<dbReference type="EMBL" id="JAUYVO010000005">
    <property type="protein sequence ID" value="MDP2522781.1"/>
    <property type="molecule type" value="Genomic_DNA"/>
</dbReference>
<keyword evidence="4 7" id="KW-0862">Zinc</keyword>
<evidence type="ECO:0000256" key="7">
    <source>
        <dbReference type="PIRSR" id="PIRSR601765-1"/>
    </source>
</evidence>
<dbReference type="SMART" id="SM00947">
    <property type="entry name" value="Pro_CA"/>
    <property type="match status" value="1"/>
</dbReference>
<evidence type="ECO:0000313" key="12">
    <source>
        <dbReference type="Proteomes" id="UP001177341"/>
    </source>
</evidence>
<dbReference type="RefSeq" id="WP_075171675.1">
    <property type="nucleotide sequence ID" value="NZ_CAXHZV010000029.1"/>
</dbReference>
<feature type="binding site" evidence="7">
    <location>
        <position position="98"/>
    </location>
    <ligand>
        <name>Zn(2+)</name>
        <dbReference type="ChEBI" id="CHEBI:29105"/>
    </ligand>
</feature>
<dbReference type="InterPro" id="IPR015892">
    <property type="entry name" value="Carbonic_anhydrase_CS"/>
</dbReference>
<dbReference type="PANTHER" id="PTHR11002">
    <property type="entry name" value="CARBONIC ANHYDRASE"/>
    <property type="match status" value="1"/>
</dbReference>
<dbReference type="GO" id="GO:0004089">
    <property type="term" value="F:carbonate dehydratase activity"/>
    <property type="evidence" value="ECO:0007669"/>
    <property type="project" value="UniProtKB-UniRule"/>
</dbReference>
<comment type="similarity">
    <text evidence="1 8">Belongs to the beta-class carbonic anhydrase family.</text>
</comment>
<dbReference type="EC" id="4.2.1.1" evidence="2 8"/>
<feature type="binding site" evidence="7">
    <location>
        <position position="101"/>
    </location>
    <ligand>
        <name>Zn(2+)</name>
        <dbReference type="ChEBI" id="CHEBI:29105"/>
    </ligand>
</feature>
<evidence type="ECO:0000256" key="6">
    <source>
        <dbReference type="ARBA" id="ARBA00048348"/>
    </source>
</evidence>
<dbReference type="Gene3D" id="3.40.1050.10">
    <property type="entry name" value="Carbonic anhydrase"/>
    <property type="match status" value="1"/>
</dbReference>
<proteinExistence type="inferred from homology"/>
<accession>A0AAW7XLG5</accession>
<evidence type="ECO:0000256" key="1">
    <source>
        <dbReference type="ARBA" id="ARBA00006217"/>
    </source>
</evidence>
<dbReference type="PANTHER" id="PTHR11002:SF76">
    <property type="entry name" value="CARBONIC ANHYDRASE"/>
    <property type="match status" value="1"/>
</dbReference>
<evidence type="ECO:0000256" key="2">
    <source>
        <dbReference type="ARBA" id="ARBA00012925"/>
    </source>
</evidence>
<feature type="binding site" evidence="7">
    <location>
        <position position="39"/>
    </location>
    <ligand>
        <name>Zn(2+)</name>
        <dbReference type="ChEBI" id="CHEBI:29105"/>
    </ligand>
</feature>
<comment type="function">
    <text evidence="8">Reversible hydration of carbon dioxide.</text>
</comment>
<dbReference type="GO" id="GO:0015976">
    <property type="term" value="P:carbon utilization"/>
    <property type="evidence" value="ECO:0007669"/>
    <property type="project" value="InterPro"/>
</dbReference>
<protein>
    <recommendedName>
        <fullName evidence="2 8">Carbonic anhydrase</fullName>
        <ecNumber evidence="2 8">4.2.1.1</ecNumber>
    </recommendedName>
    <alternativeName>
        <fullName evidence="8">Carbonate dehydratase</fullName>
    </alternativeName>
</protein>
<dbReference type="InterPro" id="IPR001765">
    <property type="entry name" value="Carbonic_anhydrase"/>
</dbReference>
<sequence length="224" mass="24877">MDQIIRGVLHFHEHIYPERKDLFGTLADGQSPDVLFITCSDSRIDPNLLTGSDPGDLFICRNAGNIIPPHSNETGGMTASIEYAVAVLGVRHIIVCGHTDCGAIKGALDMDALKGLPHVKEWLGHCRSAMEIVRERNDIPGDCSLDHKYLNEAIAENVLQQVQHLRTHPAVAAKLANAKIEIHGWIYDIKTGRIRCCSHQQDTFSDFSDQYADIIDRINNEQDS</sequence>
<dbReference type="Proteomes" id="UP001177341">
    <property type="component" value="Unassembled WGS sequence"/>
</dbReference>
<keyword evidence="12" id="KW-1185">Reference proteome</keyword>
<dbReference type="PROSITE" id="PS00704">
    <property type="entry name" value="PROK_CO2_ANHYDRASE_1"/>
    <property type="match status" value="1"/>
</dbReference>
<dbReference type="SUPFAM" id="SSF53056">
    <property type="entry name" value="beta-carbonic anhydrase, cab"/>
    <property type="match status" value="1"/>
</dbReference>
<dbReference type="GeneID" id="89455667"/>
<evidence type="ECO:0000313" key="10">
    <source>
        <dbReference type="EMBL" id="MDP2522781.1"/>
    </source>
</evidence>
<dbReference type="EMBL" id="JAUOPG010000013">
    <property type="protein sequence ID" value="MDO6455216.1"/>
    <property type="molecule type" value="Genomic_DNA"/>
</dbReference>
<dbReference type="AlphaFoldDB" id="A0AAW7XLG5"/>
<feature type="binding site" evidence="7">
    <location>
        <position position="41"/>
    </location>
    <ligand>
        <name>Zn(2+)</name>
        <dbReference type="ChEBI" id="CHEBI:29105"/>
    </ligand>
</feature>
<reference evidence="9" key="1">
    <citation type="submission" date="2023-07" db="EMBL/GenBank/DDBJ databases">
        <title>Genome content predicts the carbon catabolic preferences of heterotrophic bacteria.</title>
        <authorList>
            <person name="Gralka M."/>
        </authorList>
    </citation>
    <scope>NUCLEOTIDE SEQUENCE</scope>
    <source>
        <strain evidence="10">5G01</strain>
        <strain evidence="9">I2M16</strain>
    </source>
</reference>
<keyword evidence="5 8" id="KW-0456">Lyase</keyword>
<evidence type="ECO:0000313" key="11">
    <source>
        <dbReference type="Proteomes" id="UP001169862"/>
    </source>
</evidence>
<evidence type="ECO:0000256" key="5">
    <source>
        <dbReference type="ARBA" id="ARBA00023239"/>
    </source>
</evidence>
<evidence type="ECO:0000256" key="8">
    <source>
        <dbReference type="RuleBase" id="RU003956"/>
    </source>
</evidence>
<dbReference type="InterPro" id="IPR036874">
    <property type="entry name" value="Carbonic_anhydrase_sf"/>
</dbReference>
<keyword evidence="3 7" id="KW-0479">Metal-binding</keyword>
<comment type="catalytic activity">
    <reaction evidence="6 8">
        <text>hydrogencarbonate + H(+) = CO2 + H2O</text>
        <dbReference type="Rhea" id="RHEA:10748"/>
        <dbReference type="ChEBI" id="CHEBI:15377"/>
        <dbReference type="ChEBI" id="CHEBI:15378"/>
        <dbReference type="ChEBI" id="CHEBI:16526"/>
        <dbReference type="ChEBI" id="CHEBI:17544"/>
        <dbReference type="EC" id="4.2.1.1"/>
    </reaction>
</comment>
<gene>
    <name evidence="9" type="ORF">Q4490_16760</name>
    <name evidence="10" type="ORF">Q8W30_09400</name>
</gene>